<dbReference type="InterPro" id="IPR050083">
    <property type="entry name" value="HtpX_protease"/>
</dbReference>
<dbReference type="GO" id="GO:0008270">
    <property type="term" value="F:zinc ion binding"/>
    <property type="evidence" value="ECO:0007669"/>
    <property type="project" value="UniProtKB-UniRule"/>
</dbReference>
<dbReference type="Pfam" id="PF01435">
    <property type="entry name" value="Peptidase_M48"/>
    <property type="match status" value="1"/>
</dbReference>
<evidence type="ECO:0000256" key="4">
    <source>
        <dbReference type="ARBA" id="ARBA00022692"/>
    </source>
</evidence>
<dbReference type="PANTHER" id="PTHR43221">
    <property type="entry name" value="PROTEASE HTPX"/>
    <property type="match status" value="1"/>
</dbReference>
<sequence>MRVKSLWIKMAVAGLLAVLAEFAVTYVLLSLLSLPLWLLAVGLPVFWLVQWLASPYLISRGAVEVTNDPTYGELARMVKEISEASHIRPPRVYVTDDPFPNAFAFGNLLSGRGVAVTRPLLEILNRDELYAVLAHEVGHARHFDMEIMLALGLIPSALGSIGGFLLYTGQALLWAALDETALFLGLAMLAVGLALTATTIFIQIFVLWFNRLRESYADMHAARLLGPNAVNLARALAKIQIYMSNVRVDPFKGIVLTVPPMRIKESNPDELLAKWIKEGVSPLADIMSTHPHPAKRVKAILSWVKSSQ</sequence>
<dbReference type="EMBL" id="FN869859">
    <property type="protein sequence ID" value="CCC82619.1"/>
    <property type="molecule type" value="Genomic_DNA"/>
</dbReference>
<evidence type="ECO:0000256" key="5">
    <source>
        <dbReference type="ARBA" id="ARBA00022723"/>
    </source>
</evidence>
<dbReference type="EC" id="3.4.24.-" evidence="11"/>
<dbReference type="InterPro" id="IPR001915">
    <property type="entry name" value="Peptidase_M48"/>
</dbReference>
<comment type="similarity">
    <text evidence="1 11">Belongs to the peptidase M48B family.</text>
</comment>
<evidence type="ECO:0000256" key="9">
    <source>
        <dbReference type="ARBA" id="ARBA00023049"/>
    </source>
</evidence>
<dbReference type="InterPro" id="IPR022919">
    <property type="entry name" value="Pept_M48_protease_HtpX"/>
</dbReference>
<evidence type="ECO:0000256" key="3">
    <source>
        <dbReference type="ARBA" id="ARBA00022670"/>
    </source>
</evidence>
<dbReference type="CDD" id="cd07338">
    <property type="entry name" value="M48B_HtpX_like"/>
    <property type="match status" value="1"/>
</dbReference>
<dbReference type="HOGENOM" id="CLU_042266_4_1_2"/>
<dbReference type="PaxDb" id="768679-TTX_2005"/>
<dbReference type="GO" id="GO:0004222">
    <property type="term" value="F:metalloendopeptidase activity"/>
    <property type="evidence" value="ECO:0007669"/>
    <property type="project" value="UniProtKB-UniRule"/>
</dbReference>
<dbReference type="AlphaFoldDB" id="G4RM24"/>
<keyword evidence="4 11" id="KW-0812">Transmembrane</keyword>
<feature type="binding site" evidence="11">
    <location>
        <position position="139"/>
    </location>
    <ligand>
        <name>Zn(2+)</name>
        <dbReference type="ChEBI" id="CHEBI:29105"/>
        <note>catalytic</note>
    </ligand>
</feature>
<evidence type="ECO:0000313" key="13">
    <source>
        <dbReference type="EMBL" id="CCC82619.1"/>
    </source>
</evidence>
<protein>
    <recommendedName>
        <fullName evidence="11">Protease HtpX homolog</fullName>
        <ecNumber evidence="11">3.4.24.-</ecNumber>
    </recommendedName>
</protein>
<organism evidence="13 14">
    <name type="scientific">Thermoproteus tenax (strain ATCC 35583 / DSM 2078 / JCM 9277 / NBRC 100435 / Kra 1)</name>
    <dbReference type="NCBI Taxonomy" id="768679"/>
    <lineage>
        <taxon>Archaea</taxon>
        <taxon>Thermoproteota</taxon>
        <taxon>Thermoprotei</taxon>
        <taxon>Thermoproteales</taxon>
        <taxon>Thermoproteaceae</taxon>
        <taxon>Thermoproteus</taxon>
    </lineage>
</organism>
<evidence type="ECO:0000256" key="7">
    <source>
        <dbReference type="ARBA" id="ARBA00022833"/>
    </source>
</evidence>
<keyword evidence="6 11" id="KW-0378">Hydrolase</keyword>
<dbReference type="Proteomes" id="UP000002654">
    <property type="component" value="Chromosome"/>
</dbReference>
<keyword evidence="7 11" id="KW-0862">Zinc</keyword>
<dbReference type="GO" id="GO:0006508">
    <property type="term" value="P:proteolysis"/>
    <property type="evidence" value="ECO:0007669"/>
    <property type="project" value="UniProtKB-KW"/>
</dbReference>
<evidence type="ECO:0000256" key="6">
    <source>
        <dbReference type="ARBA" id="ARBA00022801"/>
    </source>
</evidence>
<accession>G4RM24</accession>
<evidence type="ECO:0000256" key="2">
    <source>
        <dbReference type="ARBA" id="ARBA00022475"/>
    </source>
</evidence>
<evidence type="ECO:0000256" key="10">
    <source>
        <dbReference type="ARBA" id="ARBA00023136"/>
    </source>
</evidence>
<feature type="transmembrane region" description="Helical" evidence="11">
    <location>
        <begin position="147"/>
        <end position="169"/>
    </location>
</feature>
<keyword evidence="5 11" id="KW-0479">Metal-binding</keyword>
<feature type="transmembrane region" description="Helical" evidence="11">
    <location>
        <begin position="181"/>
        <end position="209"/>
    </location>
</feature>
<dbReference type="PANTHER" id="PTHR43221:SF2">
    <property type="entry name" value="PROTEASE HTPX HOMOLOG"/>
    <property type="match status" value="1"/>
</dbReference>
<dbReference type="Gene3D" id="3.30.2010.10">
    <property type="entry name" value="Metalloproteases ('zincins'), catalytic domain"/>
    <property type="match status" value="1"/>
</dbReference>
<comment type="cofactor">
    <cofactor evidence="11">
        <name>Zn(2+)</name>
        <dbReference type="ChEBI" id="CHEBI:29105"/>
    </cofactor>
    <text evidence="11">Binds 1 zinc ion per subunit.</text>
</comment>
<keyword evidence="9 11" id="KW-0482">Metalloprotease</keyword>
<dbReference type="HAMAP" id="MF_00188">
    <property type="entry name" value="Pept_M48_protease_HtpX"/>
    <property type="match status" value="1"/>
</dbReference>
<feature type="domain" description="Peptidase M48" evidence="12">
    <location>
        <begin position="72"/>
        <end position="303"/>
    </location>
</feature>
<keyword evidence="8 11" id="KW-1133">Transmembrane helix</keyword>
<keyword evidence="2 11" id="KW-1003">Cell membrane</keyword>
<evidence type="ECO:0000313" key="14">
    <source>
        <dbReference type="Proteomes" id="UP000002654"/>
    </source>
</evidence>
<reference evidence="13 14" key="1">
    <citation type="journal article" date="2011" name="PLoS ONE">
        <title>The complete genome sequence of Thermoproteus tenax: a physiologically versatile member of the Crenarchaeota.</title>
        <authorList>
            <person name="Siebers B."/>
            <person name="Zaparty M."/>
            <person name="Raddatz G."/>
            <person name="Tjaden B."/>
            <person name="Albers S.V."/>
            <person name="Bell S.D."/>
            <person name="Blombach F."/>
            <person name="Kletzin A."/>
            <person name="Kyrpides N."/>
            <person name="Lanz C."/>
            <person name="Plagens A."/>
            <person name="Rampp M."/>
            <person name="Rosinus A."/>
            <person name="von Jan M."/>
            <person name="Makarova K.S."/>
            <person name="Klenk H.P."/>
            <person name="Schuster S.C."/>
            <person name="Hensel R."/>
        </authorList>
    </citation>
    <scope>NUCLEOTIDE SEQUENCE [LARGE SCALE GENOMIC DNA]</scope>
    <source>
        <strain evidence="14">ATCC 35583 / DSM 2078 / JCM 9277 / NBRC 100435 / Kra 1</strain>
    </source>
</reference>
<feature type="transmembrane region" description="Helical" evidence="11">
    <location>
        <begin position="7"/>
        <end position="28"/>
    </location>
</feature>
<dbReference type="eggNOG" id="arCOG01331">
    <property type="taxonomic scope" value="Archaea"/>
</dbReference>
<feature type="transmembrane region" description="Helical" evidence="11">
    <location>
        <begin position="34"/>
        <end position="53"/>
    </location>
</feature>
<evidence type="ECO:0000256" key="8">
    <source>
        <dbReference type="ARBA" id="ARBA00022989"/>
    </source>
</evidence>
<evidence type="ECO:0000256" key="1">
    <source>
        <dbReference type="ARBA" id="ARBA00009779"/>
    </source>
</evidence>
<feature type="binding site" evidence="11">
    <location>
        <position position="135"/>
    </location>
    <ligand>
        <name>Zn(2+)</name>
        <dbReference type="ChEBI" id="CHEBI:29105"/>
        <note>catalytic</note>
    </ligand>
</feature>
<dbReference type="PATRIC" id="fig|768679.9.peg.2029"/>
<keyword evidence="3 11" id="KW-0645">Protease</keyword>
<comment type="subcellular location">
    <subcellularLocation>
        <location evidence="11">Cell membrane</location>
        <topology evidence="11">Multi-pass membrane protein</topology>
    </subcellularLocation>
</comment>
<name>G4RM24_THETK</name>
<evidence type="ECO:0000256" key="11">
    <source>
        <dbReference type="HAMAP-Rule" id="MF_00188"/>
    </source>
</evidence>
<gene>
    <name evidence="13" type="primary">htpX1</name>
    <name evidence="11" type="synonym">htpX</name>
    <name evidence="13" type="ordered locus">TTX_2005</name>
</gene>
<dbReference type="KEGG" id="ttn:TTX_2005"/>
<keyword evidence="10 11" id="KW-0472">Membrane</keyword>
<dbReference type="STRING" id="768679.TTX_2005"/>
<dbReference type="GO" id="GO:0005886">
    <property type="term" value="C:plasma membrane"/>
    <property type="evidence" value="ECO:0007669"/>
    <property type="project" value="UniProtKB-SubCell"/>
</dbReference>
<evidence type="ECO:0000259" key="12">
    <source>
        <dbReference type="Pfam" id="PF01435"/>
    </source>
</evidence>
<feature type="active site" evidence="11">
    <location>
        <position position="136"/>
    </location>
</feature>
<keyword evidence="14" id="KW-1185">Reference proteome</keyword>
<proteinExistence type="inferred from homology"/>
<feature type="binding site" evidence="11">
    <location>
        <position position="214"/>
    </location>
    <ligand>
        <name>Zn(2+)</name>
        <dbReference type="ChEBI" id="CHEBI:29105"/>
        <note>catalytic</note>
    </ligand>
</feature>